<dbReference type="GO" id="GO:0005524">
    <property type="term" value="F:ATP binding"/>
    <property type="evidence" value="ECO:0007669"/>
    <property type="project" value="UniProtKB-UniRule"/>
</dbReference>
<dbReference type="PROSITE" id="PS50889">
    <property type="entry name" value="S4"/>
    <property type="match status" value="1"/>
</dbReference>
<keyword evidence="2 10" id="KW-0963">Cytoplasm</keyword>
<organism evidence="12 13">
    <name type="scientific">Bisbaumannia pacifica</name>
    <dbReference type="NCBI Taxonomy" id="77098"/>
    <lineage>
        <taxon>Bacteria</taxon>
        <taxon>Pseudomonadati</taxon>
        <taxon>Pseudomonadota</taxon>
        <taxon>Gammaproteobacteria</taxon>
        <taxon>Oceanospirillales</taxon>
        <taxon>Halomonadaceae</taxon>
        <taxon>Bisbaumannia</taxon>
    </lineage>
</organism>
<dbReference type="Gene3D" id="1.10.240.10">
    <property type="entry name" value="Tyrosyl-Transfer RNA Synthetase"/>
    <property type="match status" value="1"/>
</dbReference>
<dbReference type="InterPro" id="IPR036986">
    <property type="entry name" value="S4_RNA-bd_sf"/>
</dbReference>
<dbReference type="AlphaFoldDB" id="A0ABD4L3B5"/>
<comment type="caution">
    <text evidence="12">The sequence shown here is derived from an EMBL/GenBank/DDBJ whole genome shotgun (WGS) entry which is preliminary data.</text>
</comment>
<dbReference type="NCBIfam" id="TIGR00234">
    <property type="entry name" value="tyrS"/>
    <property type="match status" value="1"/>
</dbReference>
<evidence type="ECO:0000313" key="12">
    <source>
        <dbReference type="EMBL" id="MBH8581222.1"/>
    </source>
</evidence>
<dbReference type="CDD" id="cd00805">
    <property type="entry name" value="TyrRS_core"/>
    <property type="match status" value="1"/>
</dbReference>
<comment type="catalytic activity">
    <reaction evidence="9 10">
        <text>tRNA(Tyr) + L-tyrosine + ATP = L-tyrosyl-tRNA(Tyr) + AMP + diphosphate + H(+)</text>
        <dbReference type="Rhea" id="RHEA:10220"/>
        <dbReference type="Rhea" id="RHEA-COMP:9706"/>
        <dbReference type="Rhea" id="RHEA-COMP:9707"/>
        <dbReference type="ChEBI" id="CHEBI:15378"/>
        <dbReference type="ChEBI" id="CHEBI:30616"/>
        <dbReference type="ChEBI" id="CHEBI:33019"/>
        <dbReference type="ChEBI" id="CHEBI:58315"/>
        <dbReference type="ChEBI" id="CHEBI:78442"/>
        <dbReference type="ChEBI" id="CHEBI:78536"/>
        <dbReference type="ChEBI" id="CHEBI:456215"/>
        <dbReference type="EC" id="6.1.1.1"/>
    </reaction>
</comment>
<dbReference type="InterPro" id="IPR002307">
    <property type="entry name" value="Tyr-tRNA-ligase"/>
</dbReference>
<accession>A0ABD4L3B5</accession>
<comment type="similarity">
    <text evidence="10">Belongs to the class-I aminoacyl-tRNA synthetase family. TyrS type 2 subfamily.</text>
</comment>
<dbReference type="GO" id="GO:0006437">
    <property type="term" value="P:tyrosyl-tRNA aminoacylation"/>
    <property type="evidence" value="ECO:0007669"/>
    <property type="project" value="UniProtKB-UniRule"/>
</dbReference>
<dbReference type="GO" id="GO:0003723">
    <property type="term" value="F:RNA binding"/>
    <property type="evidence" value="ECO:0007669"/>
    <property type="project" value="UniProtKB-KW"/>
</dbReference>
<proteinExistence type="inferred from homology"/>
<dbReference type="SUPFAM" id="SSF52374">
    <property type="entry name" value="Nucleotidylyl transferase"/>
    <property type="match status" value="1"/>
</dbReference>
<evidence type="ECO:0000256" key="5">
    <source>
        <dbReference type="ARBA" id="ARBA00022840"/>
    </source>
</evidence>
<dbReference type="EMBL" id="JAEDAF010000014">
    <property type="protein sequence ID" value="MBH8581222.1"/>
    <property type="molecule type" value="Genomic_DNA"/>
</dbReference>
<dbReference type="Proteomes" id="UP000651738">
    <property type="component" value="Unassembled WGS sequence"/>
</dbReference>
<keyword evidence="5 10" id="KW-0067">ATP-binding</keyword>
<dbReference type="FunFam" id="3.40.50.620:FF:000061">
    <property type="entry name" value="Tyrosine--tRNA ligase"/>
    <property type="match status" value="1"/>
</dbReference>
<dbReference type="GO" id="GO:0004831">
    <property type="term" value="F:tyrosine-tRNA ligase activity"/>
    <property type="evidence" value="ECO:0007669"/>
    <property type="project" value="UniProtKB-UniRule"/>
</dbReference>
<dbReference type="Gene3D" id="3.40.50.620">
    <property type="entry name" value="HUPs"/>
    <property type="match status" value="1"/>
</dbReference>
<comment type="function">
    <text evidence="10">Catalyzes the attachment of tyrosine to tRNA(Tyr) in a two-step reaction: tyrosine is first activated by ATP to form Tyr-AMP and then transferred to the acceptor end of tRNA(Tyr).</text>
</comment>
<feature type="short sequence motif" description="'KMSKS' region" evidence="10">
    <location>
        <begin position="226"/>
        <end position="230"/>
    </location>
</feature>
<feature type="binding site" evidence="10">
    <location>
        <position position="229"/>
    </location>
    <ligand>
        <name>ATP</name>
        <dbReference type="ChEBI" id="CHEBI:30616"/>
    </ligand>
</feature>
<dbReference type="InterPro" id="IPR002305">
    <property type="entry name" value="aa-tRNA-synth_Ic"/>
</dbReference>
<dbReference type="PANTHER" id="PTHR11766">
    <property type="entry name" value="TYROSYL-TRNA SYNTHETASE"/>
    <property type="match status" value="1"/>
</dbReference>
<dbReference type="PROSITE" id="PS00178">
    <property type="entry name" value="AA_TRNA_LIGASE_I"/>
    <property type="match status" value="1"/>
</dbReference>
<name>A0ABD4L3B5_9GAMM</name>
<dbReference type="Gene3D" id="3.10.290.10">
    <property type="entry name" value="RNA-binding S4 domain"/>
    <property type="match status" value="1"/>
</dbReference>
<reference evidence="12 13" key="1">
    <citation type="submission" date="2020-12" db="EMBL/GenBank/DDBJ databases">
        <title>Draft genome sequence of Halomonas pacifica strain CARE-V15.</title>
        <authorList>
            <person name="Vignesh N."/>
            <person name="Thabitha A."/>
            <person name="Saravanan R."/>
            <person name="Manigandan V."/>
        </authorList>
    </citation>
    <scope>NUCLEOTIDE SEQUENCE [LARGE SCALE GENOMIC DNA]</scope>
    <source>
        <strain evidence="12 13">CARE-V15</strain>
    </source>
</reference>
<sequence>MTDVESALALLKRGTNEILLEDELKKKLASGRKLRIKAGFDPTAPDLHLGHSVLLTKMRQFQDLGHQIIFLIGDFTGRIGDPTGKNVTRKPLTEEEVIANAQTYKEQVFKILDPEKTEVRFNSEWFSELNAARMIELAAQSTVARMLERDDFEKRYKAGQSISIHEFLYPLVQGYDSVALEADIEMGGTDQKFNLLMGREVQKHYGMEPQVVITMPLLEGLDGVQKMSKSLGNYVGVDDAPGVMFNKLVSMPDSLIWRYFELLSLKSNEELEALKRDMDTGANPRDIKMVLARELIARYHGEEAAANAHKSAGNQLAEGELPEDLPEVSVDFDGAQAPIAAVLNRSGLANNSAQAKDMLGNGRVKVDGEVVARDHMLESGKSYVIQAGKKRYARVTVA</sequence>
<feature type="short sequence motif" description="'HIGH' region" evidence="10">
    <location>
        <begin position="42"/>
        <end position="51"/>
    </location>
</feature>
<dbReference type="InterPro" id="IPR024088">
    <property type="entry name" value="Tyr-tRNA-ligase_bac-type"/>
</dbReference>
<evidence type="ECO:0000256" key="3">
    <source>
        <dbReference type="ARBA" id="ARBA00022598"/>
    </source>
</evidence>
<evidence type="ECO:0000256" key="1">
    <source>
        <dbReference type="ARBA" id="ARBA00011738"/>
    </source>
</evidence>
<dbReference type="PANTHER" id="PTHR11766:SF1">
    <property type="entry name" value="TYROSINE--TRNA LIGASE"/>
    <property type="match status" value="1"/>
</dbReference>
<dbReference type="GO" id="GO:0005737">
    <property type="term" value="C:cytoplasm"/>
    <property type="evidence" value="ECO:0007669"/>
    <property type="project" value="UniProtKB-SubCell"/>
</dbReference>
<comment type="subcellular location">
    <subcellularLocation>
        <location evidence="10">Cytoplasm</location>
    </subcellularLocation>
</comment>
<keyword evidence="6 11" id="KW-0694">RNA-binding</keyword>
<keyword evidence="7 10" id="KW-0648">Protein biosynthesis</keyword>
<dbReference type="RefSeq" id="WP_198058174.1">
    <property type="nucleotide sequence ID" value="NZ_JAEDAF010000014.1"/>
</dbReference>
<dbReference type="Pfam" id="PF00579">
    <property type="entry name" value="tRNA-synt_1b"/>
    <property type="match status" value="1"/>
</dbReference>
<evidence type="ECO:0000256" key="2">
    <source>
        <dbReference type="ARBA" id="ARBA00022490"/>
    </source>
</evidence>
<gene>
    <name evidence="10" type="primary">tyrS</name>
    <name evidence="12" type="ORF">I7V36_14050</name>
</gene>
<evidence type="ECO:0000256" key="8">
    <source>
        <dbReference type="ARBA" id="ARBA00023146"/>
    </source>
</evidence>
<dbReference type="HAMAP" id="MF_02007">
    <property type="entry name" value="Tyr_tRNA_synth_type2"/>
    <property type="match status" value="1"/>
</dbReference>
<dbReference type="SUPFAM" id="SSF55174">
    <property type="entry name" value="Alpha-L RNA-binding motif"/>
    <property type="match status" value="1"/>
</dbReference>
<comment type="subunit">
    <text evidence="1 10">Homodimer.</text>
</comment>
<evidence type="ECO:0000256" key="11">
    <source>
        <dbReference type="PROSITE-ProRule" id="PRU00182"/>
    </source>
</evidence>
<evidence type="ECO:0000256" key="10">
    <source>
        <dbReference type="HAMAP-Rule" id="MF_02007"/>
    </source>
</evidence>
<evidence type="ECO:0000256" key="9">
    <source>
        <dbReference type="ARBA" id="ARBA00048248"/>
    </source>
</evidence>
<dbReference type="InterPro" id="IPR014729">
    <property type="entry name" value="Rossmann-like_a/b/a_fold"/>
</dbReference>
<evidence type="ECO:0000256" key="6">
    <source>
        <dbReference type="ARBA" id="ARBA00022884"/>
    </source>
</evidence>
<dbReference type="EC" id="6.1.1.1" evidence="10"/>
<dbReference type="InterPro" id="IPR024108">
    <property type="entry name" value="Tyr-tRNA-ligase_bac_2"/>
</dbReference>
<keyword evidence="8 10" id="KW-0030">Aminoacyl-tRNA synthetase</keyword>
<keyword evidence="3 10" id="KW-0436">Ligase</keyword>
<dbReference type="InterPro" id="IPR001412">
    <property type="entry name" value="aa-tRNA-synth_I_CS"/>
</dbReference>
<protein>
    <recommendedName>
        <fullName evidence="10">Tyrosine--tRNA ligase</fullName>
        <ecNumber evidence="10">6.1.1.1</ecNumber>
    </recommendedName>
    <alternativeName>
        <fullName evidence="10">Tyrosyl-tRNA synthetase</fullName>
        <shortName evidence="10">TyrRS</shortName>
    </alternativeName>
</protein>
<evidence type="ECO:0000313" key="13">
    <source>
        <dbReference type="Proteomes" id="UP000651738"/>
    </source>
</evidence>
<evidence type="ECO:0000256" key="7">
    <source>
        <dbReference type="ARBA" id="ARBA00022917"/>
    </source>
</evidence>
<evidence type="ECO:0000256" key="4">
    <source>
        <dbReference type="ARBA" id="ARBA00022741"/>
    </source>
</evidence>
<keyword evidence="4 10" id="KW-0547">Nucleotide-binding</keyword>
<dbReference type="PRINTS" id="PR01040">
    <property type="entry name" value="TRNASYNTHTYR"/>
</dbReference>